<evidence type="ECO:0000313" key="1">
    <source>
        <dbReference type="EMBL" id="APX97933.1"/>
    </source>
</evidence>
<accession>A0A1P8RGZ9</accession>
<reference evidence="1 2" key="1">
    <citation type="submission" date="2017-01" db="EMBL/GenBank/DDBJ databases">
        <title>Complete genome sequence of Haloterrigena daqingensis type strain (JX313T).</title>
        <authorList>
            <person name="Shuang W."/>
        </authorList>
    </citation>
    <scope>NUCLEOTIDE SEQUENCE [LARGE SCALE GENOMIC DNA]</scope>
    <source>
        <strain evidence="1 2">JX313</strain>
    </source>
</reference>
<organism evidence="1 2">
    <name type="scientific">Natronorubrum daqingense</name>
    <dbReference type="NCBI Taxonomy" id="588898"/>
    <lineage>
        <taxon>Archaea</taxon>
        <taxon>Methanobacteriati</taxon>
        <taxon>Methanobacteriota</taxon>
        <taxon>Stenosarchaea group</taxon>
        <taxon>Halobacteria</taxon>
        <taxon>Halobacteriales</taxon>
        <taxon>Natrialbaceae</taxon>
        <taxon>Natronorubrum</taxon>
    </lineage>
</organism>
<protein>
    <recommendedName>
        <fullName evidence="3">DUF1102 domain-containing protein</fullName>
    </recommendedName>
</protein>
<proteinExistence type="predicted"/>
<name>A0A1P8RGZ9_9EURY</name>
<dbReference type="Proteomes" id="UP000187321">
    <property type="component" value="Chromosome"/>
</dbReference>
<sequence length="164" mass="17459">MLVGLGTIVAGGGAALGTGAFSTVEADRTIEVTTTGDADAYLGIEAYGEGSEYVDDDDDEISFDFGGEDDEEGLNENAVTRFDNLITITNNGERDSENIEVTISADDDDMFLAYEGDNEDAEINEITLDDDELHVGFQFDTGAGDNIEDIDTIEIEATETSTEG</sequence>
<dbReference type="AlphaFoldDB" id="A0A1P8RGZ9"/>
<dbReference type="KEGG" id="hda:BB347_15670"/>
<evidence type="ECO:0008006" key="3">
    <source>
        <dbReference type="Google" id="ProtNLM"/>
    </source>
</evidence>
<dbReference type="EMBL" id="CP019327">
    <property type="protein sequence ID" value="APX97933.1"/>
    <property type="molecule type" value="Genomic_DNA"/>
</dbReference>
<evidence type="ECO:0000313" key="2">
    <source>
        <dbReference type="Proteomes" id="UP000187321"/>
    </source>
</evidence>
<gene>
    <name evidence="1" type="ORF">BB347_15670</name>
</gene>